<proteinExistence type="predicted"/>
<comment type="caution">
    <text evidence="2">The sequence shown here is derived from an EMBL/GenBank/DDBJ whole genome shotgun (WGS) entry which is preliminary data.</text>
</comment>
<reference evidence="2 3" key="1">
    <citation type="submission" date="2024-04" db="EMBL/GenBank/DDBJ databases">
        <authorList>
            <person name="Rising A."/>
            <person name="Reimegard J."/>
            <person name="Sonavane S."/>
            <person name="Akerstrom W."/>
            <person name="Nylinder S."/>
            <person name="Hedman E."/>
            <person name="Kallberg Y."/>
        </authorList>
    </citation>
    <scope>NUCLEOTIDE SEQUENCE [LARGE SCALE GENOMIC DNA]</scope>
</reference>
<evidence type="ECO:0000313" key="2">
    <source>
        <dbReference type="EMBL" id="CAL1288667.1"/>
    </source>
</evidence>
<name>A0AAV2AXK9_9ARAC</name>
<gene>
    <name evidence="2" type="ORF">LARSCL_LOCUS15473</name>
</gene>
<evidence type="ECO:0000313" key="3">
    <source>
        <dbReference type="Proteomes" id="UP001497382"/>
    </source>
</evidence>
<accession>A0AAV2AXK9</accession>
<feature type="region of interest" description="Disordered" evidence="1">
    <location>
        <begin position="55"/>
        <end position="90"/>
    </location>
</feature>
<dbReference type="AlphaFoldDB" id="A0AAV2AXK9"/>
<protein>
    <submittedName>
        <fullName evidence="2">Uncharacterized protein</fullName>
    </submittedName>
</protein>
<organism evidence="2 3">
    <name type="scientific">Larinioides sclopetarius</name>
    <dbReference type="NCBI Taxonomy" id="280406"/>
    <lineage>
        <taxon>Eukaryota</taxon>
        <taxon>Metazoa</taxon>
        <taxon>Ecdysozoa</taxon>
        <taxon>Arthropoda</taxon>
        <taxon>Chelicerata</taxon>
        <taxon>Arachnida</taxon>
        <taxon>Araneae</taxon>
        <taxon>Araneomorphae</taxon>
        <taxon>Entelegynae</taxon>
        <taxon>Araneoidea</taxon>
        <taxon>Araneidae</taxon>
        <taxon>Larinioides</taxon>
    </lineage>
</organism>
<keyword evidence="3" id="KW-1185">Reference proteome</keyword>
<evidence type="ECO:0000256" key="1">
    <source>
        <dbReference type="SAM" id="MobiDB-lite"/>
    </source>
</evidence>
<dbReference type="EMBL" id="CAXIEN010000235">
    <property type="protein sequence ID" value="CAL1288667.1"/>
    <property type="molecule type" value="Genomic_DNA"/>
</dbReference>
<dbReference type="Proteomes" id="UP001497382">
    <property type="component" value="Unassembled WGS sequence"/>
</dbReference>
<feature type="compositionally biased region" description="Basic residues" evidence="1">
    <location>
        <begin position="55"/>
        <end position="67"/>
    </location>
</feature>
<sequence>MRYEVFSNFQQITCSSIISHSKSLQPLSHACLKRCLRTSLPLQLDVFPQEKKIRKGRKAITERRRKKSLESPGLPQGLDRTRPLNRGLDGPRRLINKHVFPTHIPTGVGGDTSLPANQHSSVVDSFPLTNLSDFEEEKDIRTKTKLLQITLSVTKAHWSLSQDDLWPFLACKLVLSAPPMGRVVCSITRTSLVEIDNFYVISVSYAEFLKKRMKTE</sequence>